<evidence type="ECO:0000313" key="2">
    <source>
        <dbReference type="Proteomes" id="UP000576393"/>
    </source>
</evidence>
<sequence length="42" mass="4506">MTSRDELVGHRTTLDGERDLIAGKARRIAELTSLLAPGGGDR</sequence>
<dbReference type="EMBL" id="JACCCO010000003">
    <property type="protein sequence ID" value="NYF44517.1"/>
    <property type="molecule type" value="Genomic_DNA"/>
</dbReference>
<protein>
    <submittedName>
        <fullName evidence="1">Uncharacterized protein</fullName>
    </submittedName>
</protein>
<keyword evidence="2" id="KW-1185">Reference proteome</keyword>
<dbReference type="AlphaFoldDB" id="A0A852V3W6"/>
<organism evidence="1 2">
    <name type="scientific">Streptosporangium sandarakinum</name>
    <dbReference type="NCBI Taxonomy" id="1260955"/>
    <lineage>
        <taxon>Bacteria</taxon>
        <taxon>Bacillati</taxon>
        <taxon>Actinomycetota</taxon>
        <taxon>Actinomycetes</taxon>
        <taxon>Streptosporangiales</taxon>
        <taxon>Streptosporangiaceae</taxon>
        <taxon>Streptosporangium</taxon>
    </lineage>
</organism>
<dbReference type="RefSeq" id="WP_392572789.1">
    <property type="nucleotide sequence ID" value="NZ_JBICSS010000015.1"/>
</dbReference>
<reference evidence="1 2" key="1">
    <citation type="submission" date="2020-07" db="EMBL/GenBank/DDBJ databases">
        <title>Sequencing the genomes of 1000 actinobacteria strains.</title>
        <authorList>
            <person name="Klenk H.-P."/>
        </authorList>
    </citation>
    <scope>NUCLEOTIDE SEQUENCE [LARGE SCALE GENOMIC DNA]</scope>
    <source>
        <strain evidence="1 2">DSM 45763</strain>
    </source>
</reference>
<comment type="caution">
    <text evidence="1">The sequence shown here is derived from an EMBL/GenBank/DDBJ whole genome shotgun (WGS) entry which is preliminary data.</text>
</comment>
<evidence type="ECO:0000313" key="1">
    <source>
        <dbReference type="EMBL" id="NYF44517.1"/>
    </source>
</evidence>
<name>A0A852V3W6_9ACTN</name>
<gene>
    <name evidence="1" type="ORF">HDA43_006744</name>
</gene>
<accession>A0A852V3W6</accession>
<dbReference type="Proteomes" id="UP000576393">
    <property type="component" value="Unassembled WGS sequence"/>
</dbReference>
<proteinExistence type="predicted"/>